<evidence type="ECO:0000313" key="2">
    <source>
        <dbReference type="Proteomes" id="UP000017840"/>
    </source>
</evidence>
<dbReference type="Proteomes" id="UP000017840">
    <property type="component" value="Unassembled WGS sequence"/>
</dbReference>
<reference evidence="1 2" key="1">
    <citation type="journal article" date="2013" name="Genome Announc.">
        <title>Draft Genome Sequence of 'Candidatus Halobonum tyrrellensis' Strain G22, Isolated from the Hypersaline Waters of Lake Tyrrell, Australia.</title>
        <authorList>
            <person name="Ugalde J.A."/>
            <person name="Narasingarao P."/>
            <person name="Kuo S."/>
            <person name="Podell S."/>
            <person name="Allen E.E."/>
        </authorList>
    </citation>
    <scope>NUCLEOTIDE SEQUENCE [LARGE SCALE GENOMIC DNA]</scope>
    <source>
        <strain evidence="1 2">G22</strain>
    </source>
</reference>
<keyword evidence="2" id="KW-1185">Reference proteome</keyword>
<dbReference type="EMBL" id="ASGZ01000052">
    <property type="protein sequence ID" value="ESP87666.1"/>
    <property type="molecule type" value="Genomic_DNA"/>
</dbReference>
<comment type="caution">
    <text evidence="1">The sequence shown here is derived from an EMBL/GenBank/DDBJ whole genome shotgun (WGS) entry which is preliminary data.</text>
</comment>
<name>V4GRH9_9EURY</name>
<organism evidence="1 2">
    <name type="scientific">Candidatus Halobonum tyrrellensis G22</name>
    <dbReference type="NCBI Taxonomy" id="1324957"/>
    <lineage>
        <taxon>Archaea</taxon>
        <taxon>Methanobacteriati</taxon>
        <taxon>Methanobacteriota</taxon>
        <taxon>Stenosarchaea group</taxon>
        <taxon>Halobacteria</taxon>
        <taxon>Halobacteriales</taxon>
        <taxon>Haloferacaceae</taxon>
        <taxon>Candidatus Halobonum</taxon>
    </lineage>
</organism>
<accession>V4GRH9</accession>
<evidence type="ECO:0000313" key="1">
    <source>
        <dbReference type="EMBL" id="ESP87666.1"/>
    </source>
</evidence>
<dbReference type="AlphaFoldDB" id="V4GRH9"/>
<proteinExistence type="predicted"/>
<protein>
    <submittedName>
        <fullName evidence="1">Uncharacterized protein</fullName>
    </submittedName>
</protein>
<gene>
    <name evidence="1" type="ORF">K933_12635</name>
</gene>
<dbReference type="STRING" id="1324957.K933_12635"/>
<sequence>MVVVVVRVVVRVAVAVLAYARSIRRTPATMPIRLPTVTAASPARRTTGSVRPARSNCRLARKETPTIATLLTRWPTPRRRLAASPENHLFDRSSAYAAATGQP</sequence>